<reference evidence="3 4" key="1">
    <citation type="journal article" date="2019" name="Int. J. Syst. Evol. Microbiol.">
        <title>The Global Catalogue of Microorganisms (GCM) 10K type strain sequencing project: providing services to taxonomists for standard genome sequencing and annotation.</title>
        <authorList>
            <consortium name="The Broad Institute Genomics Platform"/>
            <consortium name="The Broad Institute Genome Sequencing Center for Infectious Disease"/>
            <person name="Wu L."/>
            <person name="Ma J."/>
        </authorList>
    </citation>
    <scope>NUCLEOTIDE SEQUENCE [LARGE SCALE GENOMIC DNA]</scope>
    <source>
        <strain evidence="3 4">JCM 15309</strain>
    </source>
</reference>
<dbReference type="EMBL" id="BAAAPB010000008">
    <property type="protein sequence ID" value="GAA1977831.1"/>
    <property type="molecule type" value="Genomic_DNA"/>
</dbReference>
<feature type="region of interest" description="Disordered" evidence="1">
    <location>
        <begin position="518"/>
        <end position="552"/>
    </location>
</feature>
<feature type="transmembrane region" description="Helical" evidence="2">
    <location>
        <begin position="20"/>
        <end position="38"/>
    </location>
</feature>
<proteinExistence type="predicted"/>
<dbReference type="Gene3D" id="1.10.260.40">
    <property type="entry name" value="lambda repressor-like DNA-binding domains"/>
    <property type="match status" value="1"/>
</dbReference>
<keyword evidence="2" id="KW-1133">Transmembrane helix</keyword>
<keyword evidence="2" id="KW-0472">Membrane</keyword>
<name>A0ABN2S0B3_9ACTN</name>
<dbReference type="CDD" id="cd00093">
    <property type="entry name" value="HTH_XRE"/>
    <property type="match status" value="1"/>
</dbReference>
<dbReference type="PANTHER" id="PTHR34475">
    <property type="match status" value="1"/>
</dbReference>
<protein>
    <recommendedName>
        <fullName evidence="5">Helix-turn-helix domain-containing protein</fullName>
    </recommendedName>
</protein>
<feature type="region of interest" description="Disordered" evidence="1">
    <location>
        <begin position="211"/>
        <end position="237"/>
    </location>
</feature>
<sequence length="552" mass="57431">MNARDMRARDIQIGRNGRLAAVIGGIAGVLALAFLLRHDGAVDIALGVVLLAIAGHQLWNAWDARTPLLVADDLGMRVRLGRVWQGIPWRDLDEVEHLPRRSWWRDGRLVLLPQDGDAQMAALPAAARRHATVSQKLYGAPFAVPLGLATVVAGGSRDLSSRLADLAGETTTIVEIDPGVEDLADLGDAADPTAPEPTRVVSRAALTDNALTDNALTDTAERPAVASPTPSPLREPTTAVRAEMTRDFSTMGANALKLDPSESDDESDGVGPSLPEMGALQRPFFGEMQGVTPIARPGEPVEPLVIDDLGPTPAAEPFIGPELAAARTRIGLSVDQLAERTRIRPHVIEAIEVDDFGPCGGDFYARGHLRTLARVLGVDAAPLLEQYGATYADAPIDPRRVFESELATGAGGPIRRMTGGPNWSVLVAAVMAIVLAWSVARLVLDSSTTTPPPAPSLGSGSAGTGNPYGKLAPAVPVTITAAGGGAEVVVRDGGGDVVFSGSLAFGESKTLRASPPVRIQASDGSTTVALDGGKAAPVGETGQAAQQTYTAD</sequence>
<feature type="compositionally biased region" description="Polar residues" evidence="1">
    <location>
        <begin position="543"/>
        <end position="552"/>
    </location>
</feature>
<gene>
    <name evidence="3" type="ORF">GCM10009798_43820</name>
</gene>
<evidence type="ECO:0008006" key="5">
    <source>
        <dbReference type="Google" id="ProtNLM"/>
    </source>
</evidence>
<dbReference type="InterPro" id="IPR050400">
    <property type="entry name" value="Bact_Cytoskel_RodZ"/>
</dbReference>
<keyword evidence="4" id="KW-1185">Reference proteome</keyword>
<accession>A0ABN2S0B3</accession>
<dbReference type="Proteomes" id="UP001500571">
    <property type="component" value="Unassembled WGS sequence"/>
</dbReference>
<evidence type="ECO:0000256" key="2">
    <source>
        <dbReference type="SAM" id="Phobius"/>
    </source>
</evidence>
<evidence type="ECO:0000313" key="4">
    <source>
        <dbReference type="Proteomes" id="UP001500571"/>
    </source>
</evidence>
<dbReference type="InterPro" id="IPR010982">
    <property type="entry name" value="Lambda_DNA-bd_dom_sf"/>
</dbReference>
<evidence type="ECO:0000313" key="3">
    <source>
        <dbReference type="EMBL" id="GAA1977831.1"/>
    </source>
</evidence>
<feature type="region of interest" description="Disordered" evidence="1">
    <location>
        <begin position="255"/>
        <end position="276"/>
    </location>
</feature>
<keyword evidence="2" id="KW-0812">Transmembrane</keyword>
<dbReference type="InterPro" id="IPR001387">
    <property type="entry name" value="Cro/C1-type_HTH"/>
</dbReference>
<evidence type="ECO:0000256" key="1">
    <source>
        <dbReference type="SAM" id="MobiDB-lite"/>
    </source>
</evidence>
<organism evidence="3 4">
    <name type="scientific">Nocardioides panacihumi</name>
    <dbReference type="NCBI Taxonomy" id="400774"/>
    <lineage>
        <taxon>Bacteria</taxon>
        <taxon>Bacillati</taxon>
        <taxon>Actinomycetota</taxon>
        <taxon>Actinomycetes</taxon>
        <taxon>Propionibacteriales</taxon>
        <taxon>Nocardioidaceae</taxon>
        <taxon>Nocardioides</taxon>
    </lineage>
</organism>
<comment type="caution">
    <text evidence="3">The sequence shown here is derived from an EMBL/GenBank/DDBJ whole genome shotgun (WGS) entry which is preliminary data.</text>
</comment>
<dbReference type="PANTHER" id="PTHR34475:SF1">
    <property type="entry name" value="CYTOSKELETON PROTEIN RODZ"/>
    <property type="match status" value="1"/>
</dbReference>
<dbReference type="Pfam" id="PF13413">
    <property type="entry name" value="HTH_25"/>
    <property type="match status" value="1"/>
</dbReference>